<evidence type="ECO:0000256" key="13">
    <source>
        <dbReference type="HAMAP-Rule" id="MF_00065"/>
    </source>
</evidence>
<dbReference type="EMBL" id="CP055156">
    <property type="protein sequence ID" value="QNF33847.1"/>
    <property type="molecule type" value="Genomic_DNA"/>
</dbReference>
<evidence type="ECO:0000256" key="11">
    <source>
        <dbReference type="ARBA" id="ARBA00031393"/>
    </source>
</evidence>
<evidence type="ECO:0000256" key="3">
    <source>
        <dbReference type="ARBA" id="ARBA00004806"/>
    </source>
</evidence>
<dbReference type="SUPFAM" id="SSF52540">
    <property type="entry name" value="P-loop containing nucleoside triphosphate hydrolases"/>
    <property type="match status" value="1"/>
</dbReference>
<evidence type="ECO:0000256" key="9">
    <source>
        <dbReference type="ARBA" id="ARBA00022840"/>
    </source>
</evidence>
<dbReference type="Pfam" id="PF01583">
    <property type="entry name" value="APS_kinase"/>
    <property type="match status" value="1"/>
</dbReference>
<dbReference type="EC" id="2.7.1.25" evidence="5 13"/>
<keyword evidence="17" id="KW-1185">Reference proteome</keyword>
<keyword evidence="6 13" id="KW-0808">Transferase</keyword>
<evidence type="ECO:0000256" key="1">
    <source>
        <dbReference type="ARBA" id="ARBA00001823"/>
    </source>
</evidence>
<dbReference type="UniPathway" id="UPA00140">
    <property type="reaction ID" value="UER00205"/>
</dbReference>
<dbReference type="GO" id="GO:0005524">
    <property type="term" value="F:ATP binding"/>
    <property type="evidence" value="ECO:0007669"/>
    <property type="project" value="UniProtKB-UniRule"/>
</dbReference>
<keyword evidence="9 13" id="KW-0067">ATP-binding</keyword>
<evidence type="ECO:0000256" key="7">
    <source>
        <dbReference type="ARBA" id="ARBA00022741"/>
    </source>
</evidence>
<dbReference type="PANTHER" id="PTHR11055">
    <property type="entry name" value="BIFUNCTIONAL 3'-PHOSPHOADENOSINE 5'-PHOSPHOSULFATE SYNTHASE"/>
    <property type="match status" value="1"/>
</dbReference>
<protein>
    <recommendedName>
        <fullName evidence="5 13">Adenylyl-sulfate kinase</fullName>
        <ecNumber evidence="5 13">2.7.1.25</ecNumber>
    </recommendedName>
    <alternativeName>
        <fullName evidence="11 13">APS kinase</fullName>
    </alternativeName>
    <alternativeName>
        <fullName evidence="12 13">ATP adenosine-5'-phosphosulfate 3'-phosphotransferase</fullName>
    </alternativeName>
    <alternativeName>
        <fullName evidence="10 13">Adenosine-5'-phosphosulfate kinase</fullName>
    </alternativeName>
</protein>
<dbReference type="RefSeq" id="WP_185270329.1">
    <property type="nucleotide sequence ID" value="NZ_CP055156.1"/>
</dbReference>
<evidence type="ECO:0000256" key="2">
    <source>
        <dbReference type="ARBA" id="ARBA00002632"/>
    </source>
</evidence>
<evidence type="ECO:0000256" key="10">
    <source>
        <dbReference type="ARBA" id="ARBA00029724"/>
    </source>
</evidence>
<organism evidence="16 17">
    <name type="scientific">Adhaeribacter swui</name>
    <dbReference type="NCBI Taxonomy" id="2086471"/>
    <lineage>
        <taxon>Bacteria</taxon>
        <taxon>Pseudomonadati</taxon>
        <taxon>Bacteroidota</taxon>
        <taxon>Cytophagia</taxon>
        <taxon>Cytophagales</taxon>
        <taxon>Hymenobacteraceae</taxon>
        <taxon>Adhaeribacter</taxon>
    </lineage>
</organism>
<reference evidence="16 17" key="1">
    <citation type="journal article" date="2018" name="Int. J. Syst. Evol. Microbiol.">
        <title>Adhaeribacter swui sp. nov., isolated from wet mud.</title>
        <authorList>
            <person name="Kim D.U."/>
            <person name="Kim K.W."/>
            <person name="Kang M.S."/>
            <person name="Kim J.Y."/>
            <person name="Jang J.H."/>
            <person name="Kim M.K."/>
        </authorList>
    </citation>
    <scope>NUCLEOTIDE SEQUENCE [LARGE SCALE GENOMIC DNA]</scope>
    <source>
        <strain evidence="16 17">KCTC 52873</strain>
    </source>
</reference>
<feature type="active site" description="Phosphoserine intermediate" evidence="13">
    <location>
        <position position="107"/>
    </location>
</feature>
<keyword evidence="7 13" id="KW-0547">Nucleotide-binding</keyword>
<evidence type="ECO:0000256" key="5">
    <source>
        <dbReference type="ARBA" id="ARBA00012121"/>
    </source>
</evidence>
<evidence type="ECO:0000313" key="17">
    <source>
        <dbReference type="Proteomes" id="UP000515237"/>
    </source>
</evidence>
<dbReference type="GO" id="GO:0004020">
    <property type="term" value="F:adenylylsulfate kinase activity"/>
    <property type="evidence" value="ECO:0007669"/>
    <property type="project" value="UniProtKB-UniRule"/>
</dbReference>
<dbReference type="InterPro" id="IPR059117">
    <property type="entry name" value="APS_kinase_dom"/>
</dbReference>
<dbReference type="Proteomes" id="UP000515237">
    <property type="component" value="Chromosome"/>
</dbReference>
<dbReference type="NCBIfam" id="NF003013">
    <property type="entry name" value="PRK03846.1"/>
    <property type="match status" value="1"/>
</dbReference>
<evidence type="ECO:0000256" key="8">
    <source>
        <dbReference type="ARBA" id="ARBA00022777"/>
    </source>
</evidence>
<keyword evidence="8 13" id="KW-0418">Kinase</keyword>
<dbReference type="PANTHER" id="PTHR11055:SF1">
    <property type="entry name" value="PAPS SYNTHETASE, ISOFORM D"/>
    <property type="match status" value="1"/>
</dbReference>
<evidence type="ECO:0000256" key="12">
    <source>
        <dbReference type="ARBA" id="ARBA00031464"/>
    </source>
</evidence>
<comment type="catalytic activity">
    <reaction evidence="1 13 14">
        <text>adenosine 5'-phosphosulfate + ATP = 3'-phosphoadenylyl sulfate + ADP + H(+)</text>
        <dbReference type="Rhea" id="RHEA:24152"/>
        <dbReference type="ChEBI" id="CHEBI:15378"/>
        <dbReference type="ChEBI" id="CHEBI:30616"/>
        <dbReference type="ChEBI" id="CHEBI:58243"/>
        <dbReference type="ChEBI" id="CHEBI:58339"/>
        <dbReference type="ChEBI" id="CHEBI:456216"/>
        <dbReference type="EC" id="2.7.1.25"/>
    </reaction>
</comment>
<comment type="pathway">
    <text evidence="3 13 14">Sulfur metabolism; hydrogen sulfide biosynthesis; sulfite from sulfate: step 2/3.</text>
</comment>
<evidence type="ECO:0000256" key="4">
    <source>
        <dbReference type="ARBA" id="ARBA00007008"/>
    </source>
</evidence>
<dbReference type="Gene3D" id="3.40.50.300">
    <property type="entry name" value="P-loop containing nucleotide triphosphate hydrolases"/>
    <property type="match status" value="1"/>
</dbReference>
<evidence type="ECO:0000256" key="14">
    <source>
        <dbReference type="RuleBase" id="RU004347"/>
    </source>
</evidence>
<accession>A0A7G7G9L3</accession>
<dbReference type="InterPro" id="IPR027417">
    <property type="entry name" value="P-loop_NTPase"/>
</dbReference>
<dbReference type="KEGG" id="aswu:HUW51_14370"/>
<feature type="binding site" evidence="13">
    <location>
        <begin position="33"/>
        <end position="40"/>
    </location>
    <ligand>
        <name>ATP</name>
        <dbReference type="ChEBI" id="CHEBI:30616"/>
    </ligand>
</feature>
<evidence type="ECO:0000256" key="6">
    <source>
        <dbReference type="ARBA" id="ARBA00022679"/>
    </source>
</evidence>
<sequence length="202" mass="22340">MAENIHPIFDQTLTRASKEELLRQRAIVIWMVGLSGSGKSTLAKGLEFALHERGHLTQLLDGDNLRSGINNNLGFSDADRLENIRRSAETAKLFLNAGLVTICSFISPTAEIRSMAKNIIGATDFYEVYINAPFEVCAQRDVKGLYKKALNGEIKNFTGLDAPFEEPQNPDLEIRTGQEDYALSLQKLLDAILPRITFAALG</sequence>
<comment type="function">
    <text evidence="2 13 14">Catalyzes the synthesis of activated sulfate.</text>
</comment>
<dbReference type="AlphaFoldDB" id="A0A7G7G9L3"/>
<dbReference type="GO" id="GO:0070814">
    <property type="term" value="P:hydrogen sulfide biosynthetic process"/>
    <property type="evidence" value="ECO:0007669"/>
    <property type="project" value="UniProtKB-UniRule"/>
</dbReference>
<dbReference type="NCBIfam" id="TIGR00455">
    <property type="entry name" value="apsK"/>
    <property type="match status" value="1"/>
</dbReference>
<dbReference type="HAMAP" id="MF_00065">
    <property type="entry name" value="Adenylyl_sulf_kinase"/>
    <property type="match status" value="1"/>
</dbReference>
<comment type="similarity">
    <text evidence="4 13 14">Belongs to the APS kinase family.</text>
</comment>
<dbReference type="InterPro" id="IPR002891">
    <property type="entry name" value="APS"/>
</dbReference>
<proteinExistence type="inferred from homology"/>
<dbReference type="CDD" id="cd02027">
    <property type="entry name" value="APSK"/>
    <property type="match status" value="1"/>
</dbReference>
<feature type="domain" description="APS kinase" evidence="15">
    <location>
        <begin position="26"/>
        <end position="174"/>
    </location>
</feature>
<dbReference type="GO" id="GO:0000103">
    <property type="term" value="P:sulfate assimilation"/>
    <property type="evidence" value="ECO:0007669"/>
    <property type="project" value="UniProtKB-UniRule"/>
</dbReference>
<gene>
    <name evidence="13 16" type="primary">cysC</name>
    <name evidence="16" type="ORF">HUW51_14370</name>
</gene>
<name>A0A7G7G9L3_9BACT</name>
<keyword evidence="13" id="KW-0597">Phosphoprotein</keyword>
<evidence type="ECO:0000313" key="16">
    <source>
        <dbReference type="EMBL" id="QNF33847.1"/>
    </source>
</evidence>
<evidence type="ECO:0000259" key="15">
    <source>
        <dbReference type="Pfam" id="PF01583"/>
    </source>
</evidence>